<proteinExistence type="predicted"/>
<keyword evidence="1" id="KW-1133">Transmembrane helix</keyword>
<accession>A0A852STU9</accession>
<feature type="transmembrane region" description="Helical" evidence="1">
    <location>
        <begin position="6"/>
        <end position="24"/>
    </location>
</feature>
<dbReference type="EMBL" id="JACCBM010000001">
    <property type="protein sequence ID" value="NYD72287.1"/>
    <property type="molecule type" value="Genomic_DNA"/>
</dbReference>
<keyword evidence="3" id="KW-1185">Reference proteome</keyword>
<keyword evidence="1" id="KW-0472">Membrane</keyword>
<organism evidence="2 3">
    <name type="scientific">Herbiconiux flava</name>
    <dbReference type="NCBI Taxonomy" id="881268"/>
    <lineage>
        <taxon>Bacteria</taxon>
        <taxon>Bacillati</taxon>
        <taxon>Actinomycetota</taxon>
        <taxon>Actinomycetes</taxon>
        <taxon>Micrococcales</taxon>
        <taxon>Microbacteriaceae</taxon>
        <taxon>Herbiconiux</taxon>
    </lineage>
</organism>
<dbReference type="RefSeq" id="WP_179549076.1">
    <property type="nucleotide sequence ID" value="NZ_BSEW01000002.1"/>
</dbReference>
<sequence>MTPFELIGYPIAAVITFVVLYYVVRGAILSALREHTRTSTTAVSLVTSKFHKADSDA</sequence>
<keyword evidence="1" id="KW-0812">Transmembrane</keyword>
<protein>
    <submittedName>
        <fullName evidence="2">Uncharacterized protein</fullName>
    </submittedName>
</protein>
<evidence type="ECO:0000313" key="2">
    <source>
        <dbReference type="EMBL" id="NYD72287.1"/>
    </source>
</evidence>
<dbReference type="Proteomes" id="UP000549913">
    <property type="component" value="Unassembled WGS sequence"/>
</dbReference>
<evidence type="ECO:0000313" key="3">
    <source>
        <dbReference type="Proteomes" id="UP000549913"/>
    </source>
</evidence>
<gene>
    <name evidence="2" type="ORF">BJ984_003445</name>
</gene>
<evidence type="ECO:0000256" key="1">
    <source>
        <dbReference type="SAM" id="Phobius"/>
    </source>
</evidence>
<dbReference type="AlphaFoldDB" id="A0A852STU9"/>
<comment type="caution">
    <text evidence="2">The sequence shown here is derived from an EMBL/GenBank/DDBJ whole genome shotgun (WGS) entry which is preliminary data.</text>
</comment>
<name>A0A852STU9_9MICO</name>
<reference evidence="2 3" key="1">
    <citation type="submission" date="2020-07" db="EMBL/GenBank/DDBJ databases">
        <title>Sequencing the genomes of 1000 actinobacteria strains.</title>
        <authorList>
            <person name="Klenk H.-P."/>
        </authorList>
    </citation>
    <scope>NUCLEOTIDE SEQUENCE [LARGE SCALE GENOMIC DNA]</scope>
    <source>
        <strain evidence="2 3">DSM 26474</strain>
    </source>
</reference>